<gene>
    <name evidence="1" type="ORF">Nepgr_021673</name>
</gene>
<dbReference type="AlphaFoldDB" id="A0AAD3T0G1"/>
<protein>
    <submittedName>
        <fullName evidence="1">Uncharacterized protein</fullName>
    </submittedName>
</protein>
<accession>A0AAD3T0G1</accession>
<dbReference type="EMBL" id="BSYO01000021">
    <property type="protein sequence ID" value="GMH19832.1"/>
    <property type="molecule type" value="Genomic_DNA"/>
</dbReference>
<keyword evidence="2" id="KW-1185">Reference proteome</keyword>
<sequence>MFCMDGSEGAEVAGERSLAAASDIGSGCFDLGRGVHWELDSDAVGLPRGGLGVSYSICEAPHMSFAAVASYLYNRRCQLNVIYLIVAGSLGLRYSSEVNLVVYLRSQVLILLLCVYR</sequence>
<comment type="caution">
    <text evidence="1">The sequence shown here is derived from an EMBL/GenBank/DDBJ whole genome shotgun (WGS) entry which is preliminary data.</text>
</comment>
<evidence type="ECO:0000313" key="1">
    <source>
        <dbReference type="EMBL" id="GMH19832.1"/>
    </source>
</evidence>
<reference evidence="1" key="1">
    <citation type="submission" date="2023-05" db="EMBL/GenBank/DDBJ databases">
        <title>Nepenthes gracilis genome sequencing.</title>
        <authorList>
            <person name="Fukushima K."/>
        </authorList>
    </citation>
    <scope>NUCLEOTIDE SEQUENCE</scope>
    <source>
        <strain evidence="1">SING2019-196</strain>
    </source>
</reference>
<organism evidence="1 2">
    <name type="scientific">Nepenthes gracilis</name>
    <name type="common">Slender pitcher plant</name>
    <dbReference type="NCBI Taxonomy" id="150966"/>
    <lineage>
        <taxon>Eukaryota</taxon>
        <taxon>Viridiplantae</taxon>
        <taxon>Streptophyta</taxon>
        <taxon>Embryophyta</taxon>
        <taxon>Tracheophyta</taxon>
        <taxon>Spermatophyta</taxon>
        <taxon>Magnoliopsida</taxon>
        <taxon>eudicotyledons</taxon>
        <taxon>Gunneridae</taxon>
        <taxon>Pentapetalae</taxon>
        <taxon>Caryophyllales</taxon>
        <taxon>Nepenthaceae</taxon>
        <taxon>Nepenthes</taxon>
    </lineage>
</organism>
<evidence type="ECO:0000313" key="2">
    <source>
        <dbReference type="Proteomes" id="UP001279734"/>
    </source>
</evidence>
<dbReference type="Proteomes" id="UP001279734">
    <property type="component" value="Unassembled WGS sequence"/>
</dbReference>
<proteinExistence type="predicted"/>
<name>A0AAD3T0G1_NEPGR</name>